<feature type="domain" description="HNH nuclease" evidence="2">
    <location>
        <begin position="285"/>
        <end position="345"/>
    </location>
</feature>
<feature type="region of interest" description="Disordered" evidence="1">
    <location>
        <begin position="204"/>
        <end position="248"/>
    </location>
</feature>
<dbReference type="Gene3D" id="1.10.30.50">
    <property type="match status" value="1"/>
</dbReference>
<dbReference type="Proteomes" id="UP000183812">
    <property type="component" value="Unassembled WGS sequence"/>
</dbReference>
<evidence type="ECO:0000313" key="3">
    <source>
        <dbReference type="EMBL" id="SDG17382.1"/>
    </source>
</evidence>
<sequence length="390" mass="42313">MKKASMLVFRRITPADFFNIYKERGAEEGGGGQSYIDVDTSGVSLADWSDFFVGITPRLMAQSFPQWTFKVQSLSLGLEQSLKISQRRGTTVSIREQKLESRKSNRVHAWHPAKTGFPSPKGKLASSADPQIAPLIKGLVVFIIRATDGTYWAGWMREQDRPLSWAVPPVLEPLFSADDGIIRFVTALDFDETNLHWPFIASATSASAPSPQPSGASTSSNPSTGPAPGTTVLSSGPAAPNAPSNKQPKFREMTEAEAASALFDADYSAATPAVKEIVMKVRERNQKAVKALKDLYGECQITGSKYTFKKSDGKPYLEVHHLIPLGQGGADAPANLVVVSAHIHRMLHYAEVTGLDLTKISSNELEIKINGEAHVIRWRADHAATITGAA</sequence>
<dbReference type="GO" id="GO:0004519">
    <property type="term" value="F:endonuclease activity"/>
    <property type="evidence" value="ECO:0007669"/>
    <property type="project" value="UniProtKB-KW"/>
</dbReference>
<evidence type="ECO:0000259" key="2">
    <source>
        <dbReference type="SMART" id="SM00507"/>
    </source>
</evidence>
<dbReference type="EMBL" id="FNAY01000036">
    <property type="protein sequence ID" value="SDG17382.1"/>
    <property type="molecule type" value="Genomic_DNA"/>
</dbReference>
<protein>
    <submittedName>
        <fullName evidence="3">HNH endonuclease</fullName>
    </submittedName>
</protein>
<reference evidence="3 4" key="1">
    <citation type="submission" date="2016-10" db="EMBL/GenBank/DDBJ databases">
        <authorList>
            <person name="de Groot N.N."/>
        </authorList>
    </citation>
    <scope>NUCLEOTIDE SEQUENCE [LARGE SCALE GENOMIC DNA]</scope>
    <source>
        <strain evidence="4">DSM 938 / 37b4</strain>
    </source>
</reference>
<keyword evidence="3" id="KW-0540">Nuclease</keyword>
<accession>A0A1G7S332</accession>
<keyword evidence="3" id="KW-0255">Endonuclease</keyword>
<proteinExistence type="predicted"/>
<gene>
    <name evidence="3" type="ORF">SAMN04244550_03538</name>
</gene>
<feature type="compositionally biased region" description="Low complexity" evidence="1">
    <location>
        <begin position="204"/>
        <end position="220"/>
    </location>
</feature>
<dbReference type="InterPro" id="IPR003615">
    <property type="entry name" value="HNH_nuc"/>
</dbReference>
<dbReference type="CDD" id="cd00085">
    <property type="entry name" value="HNHc"/>
    <property type="match status" value="1"/>
</dbReference>
<evidence type="ECO:0000256" key="1">
    <source>
        <dbReference type="SAM" id="MobiDB-lite"/>
    </source>
</evidence>
<name>A0A1G7S332_RHOCA</name>
<dbReference type="RefSeq" id="WP_139182520.1">
    <property type="nucleotide sequence ID" value="NZ_CP119563.1"/>
</dbReference>
<dbReference type="AlphaFoldDB" id="A0A1G7S332"/>
<dbReference type="SMART" id="SM00507">
    <property type="entry name" value="HNHc"/>
    <property type="match status" value="1"/>
</dbReference>
<evidence type="ECO:0000313" key="4">
    <source>
        <dbReference type="Proteomes" id="UP000183812"/>
    </source>
</evidence>
<dbReference type="OrthoDB" id="9802640at2"/>
<keyword evidence="3" id="KW-0378">Hydrolase</keyword>
<organism evidence="3 4">
    <name type="scientific">Rhodobacter capsulatus</name>
    <name type="common">Rhodopseudomonas capsulata</name>
    <dbReference type="NCBI Taxonomy" id="1061"/>
    <lineage>
        <taxon>Bacteria</taxon>
        <taxon>Pseudomonadati</taxon>
        <taxon>Pseudomonadota</taxon>
        <taxon>Alphaproteobacteria</taxon>
        <taxon>Rhodobacterales</taxon>
        <taxon>Rhodobacter group</taxon>
        <taxon>Rhodobacter</taxon>
    </lineage>
</organism>